<evidence type="ECO:0000313" key="3">
    <source>
        <dbReference type="Proteomes" id="UP000015105"/>
    </source>
</evidence>
<keyword evidence="1" id="KW-1133">Transmembrane helix</keyword>
<dbReference type="AlphaFoldDB" id="A0A453ESR2"/>
<dbReference type="EnsemblPlants" id="AET3Gv20443300.1">
    <property type="protein sequence ID" value="AET3Gv20443300.1"/>
    <property type="gene ID" value="AET3Gv20443300"/>
</dbReference>
<keyword evidence="1" id="KW-0812">Transmembrane</keyword>
<feature type="transmembrane region" description="Helical" evidence="1">
    <location>
        <begin position="9"/>
        <end position="27"/>
    </location>
</feature>
<reference evidence="2" key="5">
    <citation type="journal article" date="2021" name="G3 (Bethesda)">
        <title>Aegilops tauschii genome assembly Aet v5.0 features greater sequence contiguity and improved annotation.</title>
        <authorList>
            <person name="Wang L."/>
            <person name="Zhu T."/>
            <person name="Rodriguez J.C."/>
            <person name="Deal K.R."/>
            <person name="Dubcovsky J."/>
            <person name="McGuire P.E."/>
            <person name="Lux T."/>
            <person name="Spannagl M."/>
            <person name="Mayer K.F.X."/>
            <person name="Baldrich P."/>
            <person name="Meyers B.C."/>
            <person name="Huo N."/>
            <person name="Gu Y.Q."/>
            <person name="Zhou H."/>
            <person name="Devos K.M."/>
            <person name="Bennetzen J.L."/>
            <person name="Unver T."/>
            <person name="Budak H."/>
            <person name="Gulick P.J."/>
            <person name="Galiba G."/>
            <person name="Kalapos B."/>
            <person name="Nelson D.R."/>
            <person name="Li P."/>
            <person name="You F.M."/>
            <person name="Luo M.C."/>
            <person name="Dvorak J."/>
        </authorList>
    </citation>
    <scope>NUCLEOTIDE SEQUENCE [LARGE SCALE GENOMIC DNA]</scope>
    <source>
        <strain evidence="2">cv. AL8/78</strain>
    </source>
</reference>
<reference evidence="2" key="4">
    <citation type="submission" date="2019-03" db="UniProtKB">
        <authorList>
            <consortium name="EnsemblPlants"/>
        </authorList>
    </citation>
    <scope>IDENTIFICATION</scope>
</reference>
<dbReference type="Proteomes" id="UP000015105">
    <property type="component" value="Chromosome 3D"/>
</dbReference>
<sequence>MCLIRSCRLFGWFGLIRGGCVCLPVYVSVPPLSFPIGAATIYSLLWIWVRGPAVLAPSFSGRRRRLVGSIAPSLSRGQIMRWKGNCSVMPLEIMALVGRKYVVEVSAPRYSFRRDKDALTF</sequence>
<dbReference type="Gramene" id="AET3Gv20443300.2">
    <property type="protein sequence ID" value="AET3Gv20443300.2"/>
    <property type="gene ID" value="AET3Gv20443300"/>
</dbReference>
<dbReference type="EnsemblPlants" id="AET3Gv20443300.2">
    <property type="protein sequence ID" value="AET3Gv20443300.2"/>
    <property type="gene ID" value="AET3Gv20443300"/>
</dbReference>
<organism evidence="2 3">
    <name type="scientific">Aegilops tauschii subsp. strangulata</name>
    <name type="common">Goatgrass</name>
    <dbReference type="NCBI Taxonomy" id="200361"/>
    <lineage>
        <taxon>Eukaryota</taxon>
        <taxon>Viridiplantae</taxon>
        <taxon>Streptophyta</taxon>
        <taxon>Embryophyta</taxon>
        <taxon>Tracheophyta</taxon>
        <taxon>Spermatophyta</taxon>
        <taxon>Magnoliopsida</taxon>
        <taxon>Liliopsida</taxon>
        <taxon>Poales</taxon>
        <taxon>Poaceae</taxon>
        <taxon>BOP clade</taxon>
        <taxon>Pooideae</taxon>
        <taxon>Triticodae</taxon>
        <taxon>Triticeae</taxon>
        <taxon>Triticinae</taxon>
        <taxon>Aegilops</taxon>
    </lineage>
</organism>
<dbReference type="Gramene" id="AET3Gv20443300.1">
    <property type="protein sequence ID" value="AET3Gv20443300.1"/>
    <property type="gene ID" value="AET3Gv20443300"/>
</dbReference>
<protein>
    <submittedName>
        <fullName evidence="2">Uncharacterized protein</fullName>
    </submittedName>
</protein>
<reference evidence="2" key="3">
    <citation type="journal article" date="2017" name="Nature">
        <title>Genome sequence of the progenitor of the wheat D genome Aegilops tauschii.</title>
        <authorList>
            <person name="Luo M.C."/>
            <person name="Gu Y.Q."/>
            <person name="Puiu D."/>
            <person name="Wang H."/>
            <person name="Twardziok S.O."/>
            <person name="Deal K.R."/>
            <person name="Huo N."/>
            <person name="Zhu T."/>
            <person name="Wang L."/>
            <person name="Wang Y."/>
            <person name="McGuire P.E."/>
            <person name="Liu S."/>
            <person name="Long H."/>
            <person name="Ramasamy R.K."/>
            <person name="Rodriguez J.C."/>
            <person name="Van S.L."/>
            <person name="Yuan L."/>
            <person name="Wang Z."/>
            <person name="Xia Z."/>
            <person name="Xiao L."/>
            <person name="Anderson O.D."/>
            <person name="Ouyang S."/>
            <person name="Liang Y."/>
            <person name="Zimin A.V."/>
            <person name="Pertea G."/>
            <person name="Qi P."/>
            <person name="Bennetzen J.L."/>
            <person name="Dai X."/>
            <person name="Dawson M.W."/>
            <person name="Muller H.G."/>
            <person name="Kugler K."/>
            <person name="Rivarola-Duarte L."/>
            <person name="Spannagl M."/>
            <person name="Mayer K.F.X."/>
            <person name="Lu F.H."/>
            <person name="Bevan M.W."/>
            <person name="Leroy P."/>
            <person name="Li P."/>
            <person name="You F.M."/>
            <person name="Sun Q."/>
            <person name="Liu Z."/>
            <person name="Lyons E."/>
            <person name="Wicker T."/>
            <person name="Salzberg S.L."/>
            <person name="Devos K.M."/>
            <person name="Dvorak J."/>
        </authorList>
    </citation>
    <scope>NUCLEOTIDE SEQUENCE [LARGE SCALE GENOMIC DNA]</scope>
    <source>
        <strain evidence="2">cv. AL8/78</strain>
    </source>
</reference>
<proteinExistence type="predicted"/>
<accession>A0A453ESR2</accession>
<evidence type="ECO:0000313" key="2">
    <source>
        <dbReference type="EnsemblPlants" id="AET3Gv20443300.1"/>
    </source>
</evidence>
<keyword evidence="3" id="KW-1185">Reference proteome</keyword>
<name>A0A453ESR2_AEGTS</name>
<keyword evidence="1" id="KW-0472">Membrane</keyword>
<reference evidence="3" key="2">
    <citation type="journal article" date="2017" name="Nat. Plants">
        <title>The Aegilops tauschii genome reveals multiple impacts of transposons.</title>
        <authorList>
            <person name="Zhao G."/>
            <person name="Zou C."/>
            <person name="Li K."/>
            <person name="Wang K."/>
            <person name="Li T."/>
            <person name="Gao L."/>
            <person name="Zhang X."/>
            <person name="Wang H."/>
            <person name="Yang Z."/>
            <person name="Liu X."/>
            <person name="Jiang W."/>
            <person name="Mao L."/>
            <person name="Kong X."/>
            <person name="Jiao Y."/>
            <person name="Jia J."/>
        </authorList>
    </citation>
    <scope>NUCLEOTIDE SEQUENCE [LARGE SCALE GENOMIC DNA]</scope>
    <source>
        <strain evidence="3">cv. AL8/78</strain>
    </source>
</reference>
<reference evidence="3" key="1">
    <citation type="journal article" date="2014" name="Science">
        <title>Ancient hybridizations among the ancestral genomes of bread wheat.</title>
        <authorList>
            <consortium name="International Wheat Genome Sequencing Consortium,"/>
            <person name="Marcussen T."/>
            <person name="Sandve S.R."/>
            <person name="Heier L."/>
            <person name="Spannagl M."/>
            <person name="Pfeifer M."/>
            <person name="Jakobsen K.S."/>
            <person name="Wulff B.B."/>
            <person name="Steuernagel B."/>
            <person name="Mayer K.F."/>
            <person name="Olsen O.A."/>
        </authorList>
    </citation>
    <scope>NUCLEOTIDE SEQUENCE [LARGE SCALE GENOMIC DNA]</scope>
    <source>
        <strain evidence="3">cv. AL8/78</strain>
    </source>
</reference>
<feature type="transmembrane region" description="Helical" evidence="1">
    <location>
        <begin position="33"/>
        <end position="56"/>
    </location>
</feature>
<evidence type="ECO:0000256" key="1">
    <source>
        <dbReference type="SAM" id="Phobius"/>
    </source>
</evidence>